<feature type="non-terminal residue" evidence="2">
    <location>
        <position position="1"/>
    </location>
</feature>
<dbReference type="AlphaFoldDB" id="A0A0H5R0Y0"/>
<name>A0A0H5R0Y0_9EUKA</name>
<feature type="compositionally biased region" description="Low complexity" evidence="1">
    <location>
        <begin position="89"/>
        <end position="105"/>
    </location>
</feature>
<organism evidence="2">
    <name type="scientific">Spongospora subterranea</name>
    <dbReference type="NCBI Taxonomy" id="70186"/>
    <lineage>
        <taxon>Eukaryota</taxon>
        <taxon>Sar</taxon>
        <taxon>Rhizaria</taxon>
        <taxon>Endomyxa</taxon>
        <taxon>Phytomyxea</taxon>
        <taxon>Plasmodiophorida</taxon>
        <taxon>Plasmodiophoridae</taxon>
        <taxon>Spongospora</taxon>
    </lineage>
</organism>
<feature type="region of interest" description="Disordered" evidence="1">
    <location>
        <begin position="88"/>
        <end position="118"/>
    </location>
</feature>
<evidence type="ECO:0000313" key="2">
    <source>
        <dbReference type="EMBL" id="CRZ07845.1"/>
    </source>
</evidence>
<accession>A0A0H5R0Y0</accession>
<protein>
    <submittedName>
        <fullName evidence="2">Uncharacterized protein</fullName>
    </submittedName>
</protein>
<sequence length="118" mass="12793">WQVTDQPRLHYRVSALSHCLDTVSAVSIITICAVPDPVRPNPETLVSDDCSRRLITVFSSLKRLVTARVPITDACDALERLALDMVLGSSDETPSSSSPQPSDSTKVLETAITQEVSN</sequence>
<evidence type="ECO:0000256" key="1">
    <source>
        <dbReference type="SAM" id="MobiDB-lite"/>
    </source>
</evidence>
<dbReference type="EMBL" id="HACM01007403">
    <property type="protein sequence ID" value="CRZ07845.1"/>
    <property type="molecule type" value="Transcribed_RNA"/>
</dbReference>
<proteinExistence type="predicted"/>
<reference evidence="2" key="1">
    <citation type="submission" date="2015-04" db="EMBL/GenBank/DDBJ databases">
        <title>The genome sequence of the plant pathogenic Rhizarian Plasmodiophora brassicae reveals insights in its biotrophic life cycle and the origin of chitin synthesis.</title>
        <authorList>
            <person name="Schwelm A."/>
            <person name="Fogelqvist J."/>
            <person name="Knaust A."/>
            <person name="Julke S."/>
            <person name="Lilja T."/>
            <person name="Dhandapani V."/>
            <person name="Bonilla-Rosso G."/>
            <person name="Karlsson M."/>
            <person name="Shevchenko A."/>
            <person name="Choi S.R."/>
            <person name="Kim H.G."/>
            <person name="Park J.Y."/>
            <person name="Lim Y.P."/>
            <person name="Ludwig-Muller J."/>
            <person name="Dixelius C."/>
        </authorList>
    </citation>
    <scope>NUCLEOTIDE SEQUENCE</scope>
    <source>
        <tissue evidence="2">Potato root galls</tissue>
    </source>
</reference>